<dbReference type="EMBL" id="KZ427551">
    <property type="protein sequence ID" value="PIO52705.1"/>
    <property type="molecule type" value="Genomic_DNA"/>
</dbReference>
<accession>A0A2G9T459</accession>
<dbReference type="SUPFAM" id="SSF49265">
    <property type="entry name" value="Fibronectin type III"/>
    <property type="match status" value="1"/>
</dbReference>
<proteinExistence type="predicted"/>
<feature type="non-terminal residue" evidence="2">
    <location>
        <position position="1"/>
    </location>
</feature>
<organism evidence="2 3">
    <name type="scientific">Teladorsagia circumcincta</name>
    <name type="common">Brown stomach worm</name>
    <name type="synonym">Ostertagia circumcincta</name>
    <dbReference type="NCBI Taxonomy" id="45464"/>
    <lineage>
        <taxon>Eukaryota</taxon>
        <taxon>Metazoa</taxon>
        <taxon>Ecdysozoa</taxon>
        <taxon>Nematoda</taxon>
        <taxon>Chromadorea</taxon>
        <taxon>Rhabditida</taxon>
        <taxon>Rhabditina</taxon>
        <taxon>Rhabditomorpha</taxon>
        <taxon>Strongyloidea</taxon>
        <taxon>Trichostrongylidae</taxon>
        <taxon>Teladorsagia</taxon>
    </lineage>
</organism>
<dbReference type="PROSITE" id="PS50853">
    <property type="entry name" value="FN3"/>
    <property type="match status" value="1"/>
</dbReference>
<evidence type="ECO:0000313" key="2">
    <source>
        <dbReference type="EMBL" id="PIO52705.1"/>
    </source>
</evidence>
<evidence type="ECO:0000313" key="3">
    <source>
        <dbReference type="Proteomes" id="UP000230423"/>
    </source>
</evidence>
<dbReference type="OrthoDB" id="2570713at2759"/>
<name>A0A2G9T459_TELCI</name>
<dbReference type="Proteomes" id="UP000230423">
    <property type="component" value="Unassembled WGS sequence"/>
</dbReference>
<dbReference type="CDD" id="cd00063">
    <property type="entry name" value="FN3"/>
    <property type="match status" value="1"/>
</dbReference>
<dbReference type="AlphaFoldDB" id="A0A2G9T459"/>
<dbReference type="InterPro" id="IPR003961">
    <property type="entry name" value="FN3_dom"/>
</dbReference>
<sequence>RPECDLASDTEAMLSWEAPEGPTYLEGITYRLEYRNADVNDYMAPWVVISDSVDDEAAVVRHLNPLGIYQFRTNGRGWLLKCNVTLQLIVITAGAPKLPLDGMREECRFNVLSLPQKTSSARQLEEISEESEEDHSRVDEPCASLELMADDPSKRFQVDVWR</sequence>
<keyword evidence="3" id="KW-1185">Reference proteome</keyword>
<dbReference type="InterPro" id="IPR036116">
    <property type="entry name" value="FN3_sf"/>
</dbReference>
<feature type="domain" description="Fibronectin type-III" evidence="1">
    <location>
        <begin position="1"/>
        <end position="95"/>
    </location>
</feature>
<dbReference type="Gene3D" id="2.60.40.10">
    <property type="entry name" value="Immunoglobulins"/>
    <property type="match status" value="1"/>
</dbReference>
<evidence type="ECO:0000259" key="1">
    <source>
        <dbReference type="PROSITE" id="PS50853"/>
    </source>
</evidence>
<gene>
    <name evidence="2" type="ORF">TELCIR_25987</name>
</gene>
<reference evidence="2 3" key="1">
    <citation type="submission" date="2015-09" db="EMBL/GenBank/DDBJ databases">
        <title>Draft genome of the parasitic nematode Teladorsagia circumcincta isolate WARC Sus (inbred).</title>
        <authorList>
            <person name="Mitreva M."/>
        </authorList>
    </citation>
    <scope>NUCLEOTIDE SEQUENCE [LARGE SCALE GENOMIC DNA]</scope>
    <source>
        <strain evidence="2 3">S</strain>
    </source>
</reference>
<dbReference type="InterPro" id="IPR013783">
    <property type="entry name" value="Ig-like_fold"/>
</dbReference>
<protein>
    <recommendedName>
        <fullName evidence="1">Fibronectin type-III domain-containing protein</fullName>
    </recommendedName>
</protein>